<dbReference type="EMBL" id="JASCZI010241922">
    <property type="protein sequence ID" value="MED6208393.1"/>
    <property type="molecule type" value="Genomic_DNA"/>
</dbReference>
<proteinExistence type="predicted"/>
<name>A0ABU6YGK9_9FABA</name>
<sequence>MEKQSCFDHLMQKMAEVEGMGPCSVLPHARAPASPSGASASTSAAPVPPTPSSGAAKTGKMPPVASSGKPFSMEREEGVKEDPSADLKQKKRKWKEHEVNPIDRAFPMDYNFRAALDAGLSQGAIREILGPLVGVENAFAAKKKKWKSLAEETGEMVHETFQILMDQVRHLNPAIDYSMITLDTRWNPKAKMIYNPKAEAQKQSELAAEDQSEPVAEVQPEVDGQLEPVVEQQWRKPR</sequence>
<gene>
    <name evidence="2" type="ORF">PIB30_044583</name>
</gene>
<comment type="caution">
    <text evidence="2">The sequence shown here is derived from an EMBL/GenBank/DDBJ whole genome shotgun (WGS) entry which is preliminary data.</text>
</comment>
<organism evidence="2 3">
    <name type="scientific">Stylosanthes scabra</name>
    <dbReference type="NCBI Taxonomy" id="79078"/>
    <lineage>
        <taxon>Eukaryota</taxon>
        <taxon>Viridiplantae</taxon>
        <taxon>Streptophyta</taxon>
        <taxon>Embryophyta</taxon>
        <taxon>Tracheophyta</taxon>
        <taxon>Spermatophyta</taxon>
        <taxon>Magnoliopsida</taxon>
        <taxon>eudicotyledons</taxon>
        <taxon>Gunneridae</taxon>
        <taxon>Pentapetalae</taxon>
        <taxon>rosids</taxon>
        <taxon>fabids</taxon>
        <taxon>Fabales</taxon>
        <taxon>Fabaceae</taxon>
        <taxon>Papilionoideae</taxon>
        <taxon>50 kb inversion clade</taxon>
        <taxon>dalbergioids sensu lato</taxon>
        <taxon>Dalbergieae</taxon>
        <taxon>Pterocarpus clade</taxon>
        <taxon>Stylosanthes</taxon>
    </lineage>
</organism>
<evidence type="ECO:0000313" key="2">
    <source>
        <dbReference type="EMBL" id="MED6208393.1"/>
    </source>
</evidence>
<feature type="region of interest" description="Disordered" evidence="1">
    <location>
        <begin position="197"/>
        <end position="238"/>
    </location>
</feature>
<feature type="region of interest" description="Disordered" evidence="1">
    <location>
        <begin position="22"/>
        <end position="95"/>
    </location>
</feature>
<feature type="compositionally biased region" description="Low complexity" evidence="1">
    <location>
        <begin position="27"/>
        <end position="45"/>
    </location>
</feature>
<accession>A0ABU6YGK9</accession>
<evidence type="ECO:0000313" key="3">
    <source>
        <dbReference type="Proteomes" id="UP001341840"/>
    </source>
</evidence>
<protein>
    <submittedName>
        <fullName evidence="2">Uncharacterized protein</fullName>
    </submittedName>
</protein>
<feature type="compositionally biased region" description="Basic and acidic residues" evidence="1">
    <location>
        <begin position="72"/>
        <end position="88"/>
    </location>
</feature>
<keyword evidence="3" id="KW-1185">Reference proteome</keyword>
<dbReference type="Proteomes" id="UP001341840">
    <property type="component" value="Unassembled WGS sequence"/>
</dbReference>
<reference evidence="2 3" key="1">
    <citation type="journal article" date="2023" name="Plants (Basel)">
        <title>Bridging the Gap: Combining Genomics and Transcriptomics Approaches to Understand Stylosanthes scabra, an Orphan Legume from the Brazilian Caatinga.</title>
        <authorList>
            <person name="Ferreira-Neto J.R.C."/>
            <person name="da Silva M.D."/>
            <person name="Binneck E."/>
            <person name="de Melo N.F."/>
            <person name="da Silva R.H."/>
            <person name="de Melo A.L.T.M."/>
            <person name="Pandolfi V."/>
            <person name="Bustamante F.O."/>
            <person name="Brasileiro-Vidal A.C."/>
            <person name="Benko-Iseppon A.M."/>
        </authorList>
    </citation>
    <scope>NUCLEOTIDE SEQUENCE [LARGE SCALE GENOMIC DNA]</scope>
    <source>
        <tissue evidence="2">Leaves</tissue>
    </source>
</reference>
<evidence type="ECO:0000256" key="1">
    <source>
        <dbReference type="SAM" id="MobiDB-lite"/>
    </source>
</evidence>